<evidence type="ECO:0000256" key="1">
    <source>
        <dbReference type="ARBA" id="ARBA00022658"/>
    </source>
</evidence>
<dbReference type="OrthoDB" id="4066896at2759"/>
<organism evidence="4">
    <name type="scientific">Soboliphyme baturini</name>
    <dbReference type="NCBI Taxonomy" id="241478"/>
    <lineage>
        <taxon>Eukaryota</taxon>
        <taxon>Metazoa</taxon>
        <taxon>Ecdysozoa</taxon>
        <taxon>Nematoda</taxon>
        <taxon>Enoplea</taxon>
        <taxon>Dorylaimia</taxon>
        <taxon>Dioctophymatida</taxon>
        <taxon>Dioctophymatoidea</taxon>
        <taxon>Soboliphymatidae</taxon>
        <taxon>Soboliphyme</taxon>
    </lineage>
</organism>
<dbReference type="Proteomes" id="UP000270296">
    <property type="component" value="Unassembled WGS sequence"/>
</dbReference>
<dbReference type="AlphaFoldDB" id="A0A183J8V3"/>
<gene>
    <name evidence="2" type="ORF">SBAD_LOCUS12301</name>
</gene>
<keyword evidence="1" id="KW-0344">Guanine-nucleotide releasing factor</keyword>
<dbReference type="GO" id="GO:0005085">
    <property type="term" value="F:guanyl-nucleotide exchange factor activity"/>
    <property type="evidence" value="ECO:0007669"/>
    <property type="project" value="UniProtKB-KW"/>
</dbReference>
<evidence type="ECO:0000313" key="2">
    <source>
        <dbReference type="EMBL" id="VDP47192.1"/>
    </source>
</evidence>
<sequence length="236" mass="25873">MTVVTGRIWCGCRNLVLIINPLFLKQEHVFAVNSDKNSSINCIVTSALSVWLAIERSAVAKLYHAHSFACLMEVNISPTVTKALAGCDDIIRQHKLSCLRITALLCCKDLLWVGTSAGVLVYIPIPHVNHFTTKVTSVRNISHAIVGHSGPCRFLVSVDLNDSSLDSHIKSLANACASKEGRRRRTSLNVGVLQQKTVYVISGGEGCEDLQDTTNDENDDSFGIDDSTNFLLMWKT</sequence>
<dbReference type="WBParaSite" id="SBAD_0001270701-mRNA-1">
    <property type="protein sequence ID" value="SBAD_0001270701-mRNA-1"/>
    <property type="gene ID" value="SBAD_0001270701"/>
</dbReference>
<dbReference type="InterPro" id="IPR039919">
    <property type="entry name" value="ARHGEF10/ARHGEF17"/>
</dbReference>
<dbReference type="PANTHER" id="PTHR12877:SF15">
    <property type="entry name" value="RHO GUANINE NUCLEOTIDE EXCHANGE FACTOR 17"/>
    <property type="match status" value="1"/>
</dbReference>
<dbReference type="EMBL" id="UZAM01017416">
    <property type="protein sequence ID" value="VDP47192.1"/>
    <property type="molecule type" value="Genomic_DNA"/>
</dbReference>
<reference evidence="2 3" key="2">
    <citation type="submission" date="2018-11" db="EMBL/GenBank/DDBJ databases">
        <authorList>
            <consortium name="Pathogen Informatics"/>
        </authorList>
    </citation>
    <scope>NUCLEOTIDE SEQUENCE [LARGE SCALE GENOMIC DNA]</scope>
</reference>
<dbReference type="Pfam" id="PF19056">
    <property type="entry name" value="WD40_2"/>
    <property type="match status" value="1"/>
</dbReference>
<accession>A0A183J8V3</accession>
<protein>
    <submittedName>
        <fullName evidence="4">Rho guanine nucleotide exchange factor 17</fullName>
    </submittedName>
</protein>
<proteinExistence type="predicted"/>
<keyword evidence="3" id="KW-1185">Reference proteome</keyword>
<evidence type="ECO:0000313" key="4">
    <source>
        <dbReference type="WBParaSite" id="SBAD_0001270701-mRNA-1"/>
    </source>
</evidence>
<name>A0A183J8V3_9BILA</name>
<reference evidence="4" key="1">
    <citation type="submission" date="2016-06" db="UniProtKB">
        <authorList>
            <consortium name="WormBaseParasite"/>
        </authorList>
    </citation>
    <scope>IDENTIFICATION</scope>
</reference>
<dbReference type="GO" id="GO:0030036">
    <property type="term" value="P:actin cytoskeleton organization"/>
    <property type="evidence" value="ECO:0007669"/>
    <property type="project" value="TreeGrafter"/>
</dbReference>
<dbReference type="PANTHER" id="PTHR12877">
    <property type="entry name" value="RHO GUANINE NUCLEOTIDE EXCHANGE FACTOR"/>
    <property type="match status" value="1"/>
</dbReference>
<evidence type="ECO:0000313" key="3">
    <source>
        <dbReference type="Proteomes" id="UP000270296"/>
    </source>
</evidence>